<evidence type="ECO:0000256" key="1">
    <source>
        <dbReference type="ARBA" id="ARBA00022737"/>
    </source>
</evidence>
<feature type="repeat" description="PPR" evidence="3">
    <location>
        <begin position="170"/>
        <end position="204"/>
    </location>
</feature>
<keyword evidence="5" id="KW-1185">Reference proteome</keyword>
<dbReference type="InterPro" id="IPR011990">
    <property type="entry name" value="TPR-like_helical_dom_sf"/>
</dbReference>
<dbReference type="STRING" id="888268.A0A1E5UTL3"/>
<dbReference type="OrthoDB" id="185373at2759"/>
<evidence type="ECO:0000256" key="2">
    <source>
        <dbReference type="ARBA" id="ARBA00022946"/>
    </source>
</evidence>
<accession>A0A1E5UTL3</accession>
<feature type="repeat" description="PPR" evidence="3">
    <location>
        <begin position="240"/>
        <end position="274"/>
    </location>
</feature>
<reference evidence="4 5" key="1">
    <citation type="submission" date="2016-09" db="EMBL/GenBank/DDBJ databases">
        <title>The draft genome of Dichanthelium oligosanthes: A C3 panicoid grass species.</title>
        <authorList>
            <person name="Studer A.J."/>
            <person name="Schnable J.C."/>
            <person name="Brutnell T.P."/>
        </authorList>
    </citation>
    <scope>NUCLEOTIDE SEQUENCE [LARGE SCALE GENOMIC DNA]</scope>
    <source>
        <strain evidence="5">cv. Kellogg 1175</strain>
        <tissue evidence="4">Leaf</tissue>
    </source>
</reference>
<organism evidence="4 5">
    <name type="scientific">Dichanthelium oligosanthes</name>
    <dbReference type="NCBI Taxonomy" id="888268"/>
    <lineage>
        <taxon>Eukaryota</taxon>
        <taxon>Viridiplantae</taxon>
        <taxon>Streptophyta</taxon>
        <taxon>Embryophyta</taxon>
        <taxon>Tracheophyta</taxon>
        <taxon>Spermatophyta</taxon>
        <taxon>Magnoliopsida</taxon>
        <taxon>Liliopsida</taxon>
        <taxon>Poales</taxon>
        <taxon>Poaceae</taxon>
        <taxon>PACMAD clade</taxon>
        <taxon>Panicoideae</taxon>
        <taxon>Panicodae</taxon>
        <taxon>Paniceae</taxon>
        <taxon>Dichantheliinae</taxon>
        <taxon>Dichanthelium</taxon>
    </lineage>
</organism>
<evidence type="ECO:0000256" key="3">
    <source>
        <dbReference type="PROSITE-ProRule" id="PRU00708"/>
    </source>
</evidence>
<dbReference type="PANTHER" id="PTHR47942:SF16">
    <property type="entry name" value="PENTATRICOPEPTIDE REPEAT DOMAIN CONTAINING PROTEIN-RELATED"/>
    <property type="match status" value="1"/>
</dbReference>
<dbReference type="NCBIfam" id="TIGR00756">
    <property type="entry name" value="PPR"/>
    <property type="match status" value="2"/>
</dbReference>
<sequence length="284" mass="31380">MLHAARRWTPPLPAALAAASFASKPQPQRPLQLPTPQLVDAVISRCPSDGLALSFFLWCARRPGYFHPSSSFDRLLPAATRFASRLGTAHALLRELQCLGCPIKPQTFLLLVRLYWRGGLYPVVLELFDQIRLWGFHPNVFAVNVVLDIHLRKGDLNAVRCALQHYPAPNYLTYAIVLTHLCRAGGWSGVRSCFMEMLRQGFQPSAASLMAIFSCCSKAGTMSELLQLLSFAHVSGCQLTSAMWTCSIARLCREGRLEEASSMLAKMVDSGTSPSVVTYTPLVR</sequence>
<comment type="caution">
    <text evidence="4">The sequence shown here is derived from an EMBL/GenBank/DDBJ whole genome shotgun (WGS) entry which is preliminary data.</text>
</comment>
<evidence type="ECO:0000313" key="4">
    <source>
        <dbReference type="EMBL" id="OEL16226.1"/>
    </source>
</evidence>
<dbReference type="PANTHER" id="PTHR47942">
    <property type="entry name" value="TETRATRICOPEPTIDE REPEAT (TPR)-LIKE SUPERFAMILY PROTEIN-RELATED"/>
    <property type="match status" value="1"/>
</dbReference>
<keyword evidence="1" id="KW-0677">Repeat</keyword>
<keyword evidence="2" id="KW-0809">Transit peptide</keyword>
<dbReference type="AlphaFoldDB" id="A0A1E5UTL3"/>
<dbReference type="Proteomes" id="UP000095767">
    <property type="component" value="Unassembled WGS sequence"/>
</dbReference>
<evidence type="ECO:0000313" key="5">
    <source>
        <dbReference type="Proteomes" id="UP000095767"/>
    </source>
</evidence>
<dbReference type="PROSITE" id="PS51375">
    <property type="entry name" value="PPR"/>
    <property type="match status" value="2"/>
</dbReference>
<dbReference type="InterPro" id="IPR051222">
    <property type="entry name" value="PPR/CCM1_RNA-binding"/>
</dbReference>
<dbReference type="Pfam" id="PF01535">
    <property type="entry name" value="PPR"/>
    <property type="match status" value="1"/>
</dbReference>
<dbReference type="Pfam" id="PF13041">
    <property type="entry name" value="PPR_2"/>
    <property type="match status" value="1"/>
</dbReference>
<name>A0A1E5UTL3_9POAL</name>
<protein>
    <submittedName>
        <fullName evidence="4">Putative pentatricopeptide repeat-containing protein</fullName>
    </submittedName>
</protein>
<proteinExistence type="predicted"/>
<dbReference type="InterPro" id="IPR002885">
    <property type="entry name" value="PPR_rpt"/>
</dbReference>
<dbReference type="Gene3D" id="1.25.40.10">
    <property type="entry name" value="Tetratricopeptide repeat domain"/>
    <property type="match status" value="2"/>
</dbReference>
<dbReference type="EMBL" id="LWDX02063640">
    <property type="protein sequence ID" value="OEL16226.1"/>
    <property type="molecule type" value="Genomic_DNA"/>
</dbReference>
<gene>
    <name evidence="4" type="ORF">BAE44_0022754</name>
</gene>